<organism evidence="2 3">
    <name type="scientific">Mycena indigotica</name>
    <dbReference type="NCBI Taxonomy" id="2126181"/>
    <lineage>
        <taxon>Eukaryota</taxon>
        <taxon>Fungi</taxon>
        <taxon>Dikarya</taxon>
        <taxon>Basidiomycota</taxon>
        <taxon>Agaricomycotina</taxon>
        <taxon>Agaricomycetes</taxon>
        <taxon>Agaricomycetidae</taxon>
        <taxon>Agaricales</taxon>
        <taxon>Marasmiineae</taxon>
        <taxon>Mycenaceae</taxon>
        <taxon>Mycena</taxon>
    </lineage>
</organism>
<evidence type="ECO:0000313" key="3">
    <source>
        <dbReference type="Proteomes" id="UP000636479"/>
    </source>
</evidence>
<dbReference type="CDD" id="cd20071">
    <property type="entry name" value="SET_SMYD"/>
    <property type="match status" value="1"/>
</dbReference>
<feature type="domain" description="SET" evidence="1">
    <location>
        <begin position="77"/>
        <end position="235"/>
    </location>
</feature>
<accession>A0A8H6WBJ6</accession>
<dbReference type="SMART" id="SM00317">
    <property type="entry name" value="SET"/>
    <property type="match status" value="1"/>
</dbReference>
<dbReference type="Gene3D" id="2.170.270.10">
    <property type="entry name" value="SET domain"/>
    <property type="match status" value="1"/>
</dbReference>
<comment type="caution">
    <text evidence="2">The sequence shown here is derived from an EMBL/GenBank/DDBJ whole genome shotgun (WGS) entry which is preliminary data.</text>
</comment>
<proteinExistence type="predicted"/>
<reference evidence="2" key="1">
    <citation type="submission" date="2020-05" db="EMBL/GenBank/DDBJ databases">
        <title>Mycena genomes resolve the evolution of fungal bioluminescence.</title>
        <authorList>
            <person name="Tsai I.J."/>
        </authorList>
    </citation>
    <scope>NUCLEOTIDE SEQUENCE</scope>
    <source>
        <strain evidence="2">171206Taipei</strain>
    </source>
</reference>
<dbReference type="Pfam" id="PF00856">
    <property type="entry name" value="SET"/>
    <property type="match status" value="1"/>
</dbReference>
<protein>
    <submittedName>
        <fullName evidence="2">Set domain-containing protein 5</fullName>
    </submittedName>
</protein>
<dbReference type="InterPro" id="IPR046341">
    <property type="entry name" value="SET_dom_sf"/>
</dbReference>
<name>A0A8H6WBJ6_9AGAR</name>
<dbReference type="PROSITE" id="PS50280">
    <property type="entry name" value="SET"/>
    <property type="match status" value="1"/>
</dbReference>
<keyword evidence="3" id="KW-1185">Reference proteome</keyword>
<dbReference type="PANTHER" id="PTHR47332">
    <property type="entry name" value="SET DOMAIN-CONTAINING PROTEIN 5"/>
    <property type="match status" value="1"/>
</dbReference>
<dbReference type="InterPro" id="IPR001214">
    <property type="entry name" value="SET_dom"/>
</dbReference>
<dbReference type="PANTHER" id="PTHR47332:SF4">
    <property type="entry name" value="SET DOMAIN-CONTAINING PROTEIN 5"/>
    <property type="match status" value="1"/>
</dbReference>
<dbReference type="SUPFAM" id="SSF82199">
    <property type="entry name" value="SET domain"/>
    <property type="match status" value="1"/>
</dbReference>
<sequence length="395" mass="43687">MGSKTKSSQKQSGVSVRSLALGALLGAALSSSAVRTLVVGRVGVPLAGFVQSRWRGTPGDVLDPNTYDYEGIMADRLVFEVKDLPGKGKGAVAAREIKRGELILREHPLLLAPDDETPREWVHELFYNWTFSPSKRDIFFNLAHWVEDESINLDPATQTPDERYQLAVGTIEVNVAAVSVGDTSYRALFPRFSRLNHACPGANNVNYVWREDLREMRLYAVRDIPKGGEFGGSYIHKLGPTADRIETLKNTWGFTCGCKFCTQDAEATAQRDAWAAEWHALEKDFDERSEAGTLPGPEAIRIVRDLWTVSFKLDYTGDRARFSEEAALVALAHGDTKSAEQWLQLALKYFSIEVGADGPDADRIRDLLAYPAGADGFGTKERLTLQGPDAAWFDS</sequence>
<dbReference type="OrthoDB" id="265717at2759"/>
<gene>
    <name evidence="2" type="ORF">MIND_00199100</name>
</gene>
<dbReference type="InterPro" id="IPR053185">
    <property type="entry name" value="SET_domain_protein"/>
</dbReference>
<dbReference type="EMBL" id="JACAZF010000002">
    <property type="protein sequence ID" value="KAF7311882.1"/>
    <property type="molecule type" value="Genomic_DNA"/>
</dbReference>
<evidence type="ECO:0000259" key="1">
    <source>
        <dbReference type="PROSITE" id="PS50280"/>
    </source>
</evidence>
<dbReference type="RefSeq" id="XP_037223990.1">
    <property type="nucleotide sequence ID" value="XM_037358895.1"/>
</dbReference>
<dbReference type="Proteomes" id="UP000636479">
    <property type="component" value="Unassembled WGS sequence"/>
</dbReference>
<evidence type="ECO:0000313" key="2">
    <source>
        <dbReference type="EMBL" id="KAF7311882.1"/>
    </source>
</evidence>
<dbReference type="AlphaFoldDB" id="A0A8H6WBJ6"/>
<dbReference type="GeneID" id="59341411"/>